<proteinExistence type="predicted"/>
<sequence length="81" mass="9030">MTGREELRVFCLPRAEKLFDLRVVATRQAHQEMSPVLLEQRKQPVSGVAAIKQRQAVSGQMLEVQMGAIALADCGWHDQAV</sequence>
<dbReference type="Proteomes" id="UP000061348">
    <property type="component" value="Unassembled WGS sequence"/>
</dbReference>
<dbReference type="AlphaFoldDB" id="A0A109LDJ9"/>
<reference evidence="1 2" key="1">
    <citation type="submission" date="2015-05" db="EMBL/GenBank/DDBJ databases">
        <title>A genomic and transcriptomic approach to investigate the blue pigment phenotype in Pseudomonas fluorescens.</title>
        <authorList>
            <person name="Andreani N.A."/>
            <person name="Cardazzo B."/>
        </authorList>
    </citation>
    <scope>NUCLEOTIDE SEQUENCE [LARGE SCALE GENOMIC DNA]</scope>
    <source>
        <strain evidence="1 2">Ps_22</strain>
    </source>
</reference>
<evidence type="ECO:0000313" key="2">
    <source>
        <dbReference type="Proteomes" id="UP000061348"/>
    </source>
</evidence>
<comment type="caution">
    <text evidence="1">The sequence shown here is derived from an EMBL/GenBank/DDBJ whole genome shotgun (WGS) entry which is preliminary data.</text>
</comment>
<name>A0A109LDJ9_PSEFL</name>
<organism evidence="1 2">
    <name type="scientific">Pseudomonas fluorescens</name>
    <dbReference type="NCBI Taxonomy" id="294"/>
    <lineage>
        <taxon>Bacteria</taxon>
        <taxon>Pseudomonadati</taxon>
        <taxon>Pseudomonadota</taxon>
        <taxon>Gammaproteobacteria</taxon>
        <taxon>Pseudomonadales</taxon>
        <taxon>Pseudomonadaceae</taxon>
        <taxon>Pseudomonas</taxon>
    </lineage>
</organism>
<evidence type="ECO:0000313" key="1">
    <source>
        <dbReference type="EMBL" id="KWV85862.1"/>
    </source>
</evidence>
<accession>A0A109LDJ9</accession>
<dbReference type="EMBL" id="LCYA01000117">
    <property type="protein sequence ID" value="KWV85862.1"/>
    <property type="molecule type" value="Genomic_DNA"/>
</dbReference>
<protein>
    <submittedName>
        <fullName evidence="1">Uncharacterized protein</fullName>
    </submittedName>
</protein>
<gene>
    <name evidence="1" type="ORF">PFLmoz3_04485</name>
</gene>